<evidence type="ECO:0000313" key="2">
    <source>
        <dbReference type="Proteomes" id="UP000196138"/>
    </source>
</evidence>
<proteinExistence type="predicted"/>
<gene>
    <name evidence="1" type="ORF">CCO03_08845</name>
</gene>
<sequence>MVAMAVMAATAAQAETAPCQASAAPLGQGALAAMAEAVARARQGSQRENLAEMAWPACQGVPASTVKL</sequence>
<evidence type="ECO:0000313" key="1">
    <source>
        <dbReference type="EMBL" id="ARU04770.1"/>
    </source>
</evidence>
<reference evidence="1 2" key="1">
    <citation type="submission" date="2017-05" db="EMBL/GenBank/DDBJ databases">
        <authorList>
            <person name="Song R."/>
            <person name="Chenine A.L."/>
            <person name="Ruprecht R.M."/>
        </authorList>
    </citation>
    <scope>NUCLEOTIDE SEQUENCE [LARGE SCALE GENOMIC DNA]</scope>
    <source>
        <strain evidence="1 2">DSM 26136</strain>
    </source>
</reference>
<keyword evidence="2" id="KW-1185">Reference proteome</keyword>
<dbReference type="AlphaFoldDB" id="A0A1Y0EMW0"/>
<organism evidence="1 2">
    <name type="scientific">Comamonas serinivorans</name>
    <dbReference type="NCBI Taxonomy" id="1082851"/>
    <lineage>
        <taxon>Bacteria</taxon>
        <taxon>Pseudomonadati</taxon>
        <taxon>Pseudomonadota</taxon>
        <taxon>Betaproteobacteria</taxon>
        <taxon>Burkholderiales</taxon>
        <taxon>Comamonadaceae</taxon>
        <taxon>Comamonas</taxon>
    </lineage>
</organism>
<dbReference type="Proteomes" id="UP000196138">
    <property type="component" value="Chromosome"/>
</dbReference>
<name>A0A1Y0EMW0_9BURK</name>
<protein>
    <submittedName>
        <fullName evidence="1">Uncharacterized protein</fullName>
    </submittedName>
</protein>
<dbReference type="KEGG" id="cser:CCO03_08845"/>
<accession>A0A1Y0EMW0</accession>
<dbReference type="EMBL" id="CP021455">
    <property type="protein sequence ID" value="ARU04770.1"/>
    <property type="molecule type" value="Genomic_DNA"/>
</dbReference>